<evidence type="ECO:0000313" key="3">
    <source>
        <dbReference type="EMBL" id="PTU21068.1"/>
    </source>
</evidence>
<dbReference type="PANTHER" id="PTHR41800:SF1">
    <property type="entry name" value="EXPRESSED PROTEIN"/>
    <property type="match status" value="1"/>
</dbReference>
<keyword evidence="2" id="KW-1133">Transmembrane helix</keyword>
<feature type="compositionally biased region" description="Basic and acidic residues" evidence="1">
    <location>
        <begin position="33"/>
        <end position="43"/>
    </location>
</feature>
<dbReference type="PANTHER" id="PTHR41800">
    <property type="entry name" value="EXPRESSED PROTEIN"/>
    <property type="match status" value="1"/>
</dbReference>
<dbReference type="AlphaFoldDB" id="A0A2T5LXQ6"/>
<feature type="compositionally biased region" description="Basic and acidic residues" evidence="1">
    <location>
        <begin position="95"/>
        <end position="134"/>
    </location>
</feature>
<dbReference type="Proteomes" id="UP000244073">
    <property type="component" value="Unassembled WGS sequence"/>
</dbReference>
<organism evidence="3 4">
    <name type="scientific">Aspergillus ochraceoroseus IBT 24754</name>
    <dbReference type="NCBI Taxonomy" id="1392256"/>
    <lineage>
        <taxon>Eukaryota</taxon>
        <taxon>Fungi</taxon>
        <taxon>Dikarya</taxon>
        <taxon>Ascomycota</taxon>
        <taxon>Pezizomycotina</taxon>
        <taxon>Eurotiomycetes</taxon>
        <taxon>Eurotiomycetidae</taxon>
        <taxon>Eurotiales</taxon>
        <taxon>Aspergillaceae</taxon>
        <taxon>Aspergillus</taxon>
        <taxon>Aspergillus subgen. Nidulantes</taxon>
    </lineage>
</organism>
<gene>
    <name evidence="3" type="ORF">P175DRAFT_0532438</name>
</gene>
<dbReference type="Pfam" id="PF15932">
    <property type="entry name" value="DUF4748"/>
    <property type="match status" value="1"/>
</dbReference>
<dbReference type="VEuPathDB" id="FungiDB:P175DRAFT_0532438"/>
<accession>A0A2T5LXQ6</accession>
<keyword evidence="2" id="KW-0812">Transmembrane</keyword>
<reference evidence="3 4" key="1">
    <citation type="journal article" date="2018" name="Proc. Natl. Acad. Sci. U.S.A.">
        <title>Linking secondary metabolites to gene clusters through genome sequencing of six diverse Aspergillus species.</title>
        <authorList>
            <person name="Kaerboelling I."/>
            <person name="Vesth T.C."/>
            <person name="Frisvad J.C."/>
            <person name="Nybo J.L."/>
            <person name="Theobald S."/>
            <person name="Kuo A."/>
            <person name="Bowyer P."/>
            <person name="Matsuda Y."/>
            <person name="Mondo S."/>
            <person name="Lyhne E.K."/>
            <person name="Kogle M.E."/>
            <person name="Clum A."/>
            <person name="Lipzen A."/>
            <person name="Salamov A."/>
            <person name="Ngan C.Y."/>
            <person name="Daum C."/>
            <person name="Chiniquy J."/>
            <person name="Barry K."/>
            <person name="LaButti K."/>
            <person name="Haridas S."/>
            <person name="Simmons B.A."/>
            <person name="Magnuson J.K."/>
            <person name="Mortensen U.H."/>
            <person name="Larsen T.O."/>
            <person name="Grigoriev I.V."/>
            <person name="Baker S.E."/>
            <person name="Andersen M.R."/>
        </authorList>
    </citation>
    <scope>NUCLEOTIDE SEQUENCE [LARGE SCALE GENOMIC DNA]</scope>
    <source>
        <strain evidence="3 4">IBT 24754</strain>
    </source>
</reference>
<sequence>MNTIRSTWIGWGALCVAGGGAYYFAKKSINADRASRHEAEMRRKAQLAAMEAEHRRQQAALSESITPPSQDPSLKRANLARLQNAPDDVASPSEEVGHDPAPTRHEPLTEEERLIEKGKYEATRPFRPPRGDRL</sequence>
<keyword evidence="2" id="KW-0472">Membrane</keyword>
<dbReference type="InterPro" id="IPR031833">
    <property type="entry name" value="DUF4748"/>
</dbReference>
<evidence type="ECO:0000256" key="2">
    <source>
        <dbReference type="SAM" id="Phobius"/>
    </source>
</evidence>
<feature type="transmembrane region" description="Helical" evidence="2">
    <location>
        <begin position="6"/>
        <end position="25"/>
    </location>
</feature>
<dbReference type="RefSeq" id="XP_040752460.1">
    <property type="nucleotide sequence ID" value="XM_040899967.1"/>
</dbReference>
<feature type="region of interest" description="Disordered" evidence="1">
    <location>
        <begin position="33"/>
        <end position="134"/>
    </location>
</feature>
<protein>
    <submittedName>
        <fullName evidence="3">Uncharacterized protein</fullName>
    </submittedName>
</protein>
<evidence type="ECO:0000313" key="4">
    <source>
        <dbReference type="Proteomes" id="UP000244073"/>
    </source>
</evidence>
<dbReference type="GeneID" id="63816849"/>
<dbReference type="OrthoDB" id="2559326at2759"/>
<comment type="caution">
    <text evidence="3">The sequence shown here is derived from an EMBL/GenBank/DDBJ whole genome shotgun (WGS) entry which is preliminary data.</text>
</comment>
<feature type="compositionally biased region" description="Polar residues" evidence="1">
    <location>
        <begin position="59"/>
        <end position="72"/>
    </location>
</feature>
<name>A0A2T5LXQ6_9EURO</name>
<evidence type="ECO:0000256" key="1">
    <source>
        <dbReference type="SAM" id="MobiDB-lite"/>
    </source>
</evidence>
<proteinExistence type="predicted"/>
<dbReference type="EMBL" id="MSFN02000004">
    <property type="protein sequence ID" value="PTU21068.1"/>
    <property type="molecule type" value="Genomic_DNA"/>
</dbReference>